<accession>A0A8X8Z0R0</accession>
<dbReference type="AlphaFoldDB" id="A0A8X8Z0R0"/>
<gene>
    <name evidence="1" type="ORF">SASPL_153168</name>
</gene>
<name>A0A8X8Z0R0_SALSN</name>
<dbReference type="EMBL" id="PNBA02000021">
    <property type="protein sequence ID" value="KAG6387972.1"/>
    <property type="molecule type" value="Genomic_DNA"/>
</dbReference>
<reference evidence="1" key="1">
    <citation type="submission" date="2018-01" db="EMBL/GenBank/DDBJ databases">
        <authorList>
            <person name="Mao J.F."/>
        </authorList>
    </citation>
    <scope>NUCLEOTIDE SEQUENCE</scope>
    <source>
        <strain evidence="1">Huo1</strain>
        <tissue evidence="1">Leaf</tissue>
    </source>
</reference>
<keyword evidence="2" id="KW-1185">Reference proteome</keyword>
<comment type="caution">
    <text evidence="1">The sequence shown here is derived from an EMBL/GenBank/DDBJ whole genome shotgun (WGS) entry which is preliminary data.</text>
</comment>
<reference evidence="1" key="2">
    <citation type="submission" date="2020-08" db="EMBL/GenBank/DDBJ databases">
        <title>Plant Genome Project.</title>
        <authorList>
            <person name="Zhang R.-G."/>
        </authorList>
    </citation>
    <scope>NUCLEOTIDE SEQUENCE</scope>
    <source>
        <strain evidence="1">Huo1</strain>
        <tissue evidence="1">Leaf</tissue>
    </source>
</reference>
<evidence type="ECO:0000313" key="2">
    <source>
        <dbReference type="Proteomes" id="UP000298416"/>
    </source>
</evidence>
<protein>
    <submittedName>
        <fullName evidence="1">Uncharacterized protein</fullName>
    </submittedName>
</protein>
<evidence type="ECO:0000313" key="1">
    <source>
        <dbReference type="EMBL" id="KAG6387972.1"/>
    </source>
</evidence>
<dbReference type="Proteomes" id="UP000298416">
    <property type="component" value="Unassembled WGS sequence"/>
</dbReference>
<dbReference type="PANTHER" id="PTHR33168">
    <property type="entry name" value="STRESS INDUCED PROTEIN-RELATED"/>
    <property type="match status" value="1"/>
</dbReference>
<proteinExistence type="predicted"/>
<organism evidence="1">
    <name type="scientific">Salvia splendens</name>
    <name type="common">Scarlet sage</name>
    <dbReference type="NCBI Taxonomy" id="180675"/>
    <lineage>
        <taxon>Eukaryota</taxon>
        <taxon>Viridiplantae</taxon>
        <taxon>Streptophyta</taxon>
        <taxon>Embryophyta</taxon>
        <taxon>Tracheophyta</taxon>
        <taxon>Spermatophyta</taxon>
        <taxon>Magnoliopsida</taxon>
        <taxon>eudicotyledons</taxon>
        <taxon>Gunneridae</taxon>
        <taxon>Pentapetalae</taxon>
        <taxon>asterids</taxon>
        <taxon>lamiids</taxon>
        <taxon>Lamiales</taxon>
        <taxon>Lamiaceae</taxon>
        <taxon>Nepetoideae</taxon>
        <taxon>Mentheae</taxon>
        <taxon>Salviinae</taxon>
        <taxon>Salvia</taxon>
        <taxon>Salvia subgen. Calosphace</taxon>
        <taxon>core Calosphace</taxon>
    </lineage>
</organism>
<sequence>MKPGQNDYEYSYSWSSNHKWLTLWRRIKGKKNKKSSESPFATQKTYDPQSYMQNFDEGSATVEPDNLYRSFSARYANPSRYVQRAYCRRCFCAAAAGLPTACLRNPLIRVLQDVSGYKEECGA</sequence>